<dbReference type="GO" id="GO:0006352">
    <property type="term" value="P:DNA-templated transcription initiation"/>
    <property type="evidence" value="ECO:0007669"/>
    <property type="project" value="InterPro"/>
</dbReference>
<dbReference type="Pfam" id="PF04542">
    <property type="entry name" value="Sigma70_r2"/>
    <property type="match status" value="1"/>
</dbReference>
<evidence type="ECO:0000313" key="8">
    <source>
        <dbReference type="EMBL" id="AAZ27095.1"/>
    </source>
</evidence>
<proteinExistence type="inferred from homology"/>
<evidence type="ECO:0000256" key="5">
    <source>
        <dbReference type="ARBA" id="ARBA00023163"/>
    </source>
</evidence>
<evidence type="ECO:0000313" key="9">
    <source>
        <dbReference type="Proteomes" id="UP000000547"/>
    </source>
</evidence>
<evidence type="ECO:0000256" key="4">
    <source>
        <dbReference type="ARBA" id="ARBA00023125"/>
    </source>
</evidence>
<evidence type="ECO:0000259" key="6">
    <source>
        <dbReference type="Pfam" id="PF04542"/>
    </source>
</evidence>
<dbReference type="RefSeq" id="WP_011041643.1">
    <property type="nucleotide sequence ID" value="NC_003910.7"/>
</dbReference>
<feature type="domain" description="RNA polymerase sigma-70 region 2" evidence="6">
    <location>
        <begin position="32"/>
        <end position="99"/>
    </location>
</feature>
<dbReference type="InterPro" id="IPR013249">
    <property type="entry name" value="RNA_pol_sigma70_r4_t2"/>
</dbReference>
<dbReference type="SMR" id="Q488H2"/>
<evidence type="ECO:0000256" key="1">
    <source>
        <dbReference type="ARBA" id="ARBA00010641"/>
    </source>
</evidence>
<reference evidence="8" key="1">
    <citation type="journal article" date="2005" name="Proc. Natl. Acad. Sci. U.S.A.">
        <title>The psychrophilic lifestyle as revealed by the genome sequence of Colwellia psychrerythraea 34H through genomic and proteomic analyses.</title>
        <authorList>
            <person name="Methe B.A."/>
            <person name="Nelson K.E."/>
            <person name="Deming J.W."/>
            <person name="Momen B."/>
            <person name="Melamud E."/>
            <person name="Zhang X."/>
            <person name="Moult J."/>
            <person name="Madupu R."/>
            <person name="Nelson W.C."/>
            <person name="Dodson R.J."/>
            <person name="Brinkac L.M."/>
            <person name="Daugherty S.C."/>
            <person name="Durkin A.S."/>
            <person name="DeBoy R.T."/>
            <person name="Kolonay J.F."/>
            <person name="Sullivan S.A."/>
            <person name="Zhou L."/>
            <person name="Davidsen T.M."/>
            <person name="Wu M."/>
            <person name="Huston A.L."/>
            <person name="Lewis M."/>
            <person name="Weaver B."/>
            <person name="Weidman J.F."/>
            <person name="Khouri H."/>
            <person name="Utterback T.R."/>
            <person name="Feldblyum T.V."/>
            <person name="Fraser C.M."/>
        </authorList>
    </citation>
    <scope>NUCLEOTIDE SEQUENCE [LARGE SCALE GENOMIC DNA]</scope>
    <source>
        <strain evidence="8">34H</strain>
    </source>
</reference>
<dbReference type="InterPro" id="IPR039425">
    <property type="entry name" value="RNA_pol_sigma-70-like"/>
</dbReference>
<dbReference type="Gene3D" id="1.10.1740.10">
    <property type="match status" value="1"/>
</dbReference>
<dbReference type="AlphaFoldDB" id="Q488H2"/>
<dbReference type="KEGG" id="cps:CPS_0794"/>
<protein>
    <submittedName>
        <fullName evidence="8">RNA polymerase sigma factor, sigma-70 family</fullName>
    </submittedName>
</protein>
<evidence type="ECO:0000256" key="3">
    <source>
        <dbReference type="ARBA" id="ARBA00023082"/>
    </source>
</evidence>
<dbReference type="PANTHER" id="PTHR43133">
    <property type="entry name" value="RNA POLYMERASE ECF-TYPE SIGMA FACTO"/>
    <property type="match status" value="1"/>
</dbReference>
<dbReference type="InterPro" id="IPR013325">
    <property type="entry name" value="RNA_pol_sigma_r2"/>
</dbReference>
<dbReference type="GO" id="GO:0016987">
    <property type="term" value="F:sigma factor activity"/>
    <property type="evidence" value="ECO:0007669"/>
    <property type="project" value="UniProtKB-KW"/>
</dbReference>
<dbReference type="STRING" id="167879.CPS_0794"/>
<dbReference type="HOGENOM" id="CLU_047691_3_0_6"/>
<evidence type="ECO:0000259" key="7">
    <source>
        <dbReference type="Pfam" id="PF08281"/>
    </source>
</evidence>
<name>Q488H2_COLP3</name>
<dbReference type="Proteomes" id="UP000000547">
    <property type="component" value="Chromosome"/>
</dbReference>
<comment type="similarity">
    <text evidence="1">Belongs to the sigma-70 factor family. ECF subfamily.</text>
</comment>
<keyword evidence="2" id="KW-0805">Transcription regulation</keyword>
<dbReference type="Pfam" id="PF08281">
    <property type="entry name" value="Sigma70_r4_2"/>
    <property type="match status" value="1"/>
</dbReference>
<dbReference type="InterPro" id="IPR013324">
    <property type="entry name" value="RNA_pol_sigma_r3/r4-like"/>
</dbReference>
<accession>Q488H2</accession>
<gene>
    <name evidence="8" type="ordered locus">CPS_0794</name>
</gene>
<keyword evidence="3" id="KW-0731">Sigma factor</keyword>
<sequence length="228" mass="26357">MKKQPSATVNQEKESELIEGLMSNDDLAYETLVRQYSAKMYAVARRFFCTNDDAQECLQKAFIQVFKNITSFKQNSNLSTWLHRITVNEALMMLRQRKRQNTTSLEEFAQHYNEYGERTVFADNLGNNLNNNLGTILGGNVETLFEKTETKLSLNDIIFQLPEKYCNVLLLRDIQEISTKETAEILAISESLVKTQLHRARLLLKAILEQDDKDNLESNWKVNSHVND</sequence>
<evidence type="ECO:0000256" key="2">
    <source>
        <dbReference type="ARBA" id="ARBA00023015"/>
    </source>
</evidence>
<keyword evidence="4" id="KW-0238">DNA-binding</keyword>
<dbReference type="InterPro" id="IPR014284">
    <property type="entry name" value="RNA_pol_sigma-70_dom"/>
</dbReference>
<dbReference type="InterPro" id="IPR007627">
    <property type="entry name" value="RNA_pol_sigma70_r2"/>
</dbReference>
<dbReference type="CDD" id="cd06171">
    <property type="entry name" value="Sigma70_r4"/>
    <property type="match status" value="1"/>
</dbReference>
<dbReference type="GO" id="GO:0003677">
    <property type="term" value="F:DNA binding"/>
    <property type="evidence" value="ECO:0007669"/>
    <property type="project" value="UniProtKB-KW"/>
</dbReference>
<feature type="domain" description="RNA polymerase sigma factor 70 region 4 type 2" evidence="7">
    <location>
        <begin position="156"/>
        <end position="203"/>
    </location>
</feature>
<dbReference type="SUPFAM" id="SSF88659">
    <property type="entry name" value="Sigma3 and sigma4 domains of RNA polymerase sigma factors"/>
    <property type="match status" value="1"/>
</dbReference>
<dbReference type="NCBIfam" id="TIGR02937">
    <property type="entry name" value="sigma70-ECF"/>
    <property type="match status" value="1"/>
</dbReference>
<dbReference type="InterPro" id="IPR036388">
    <property type="entry name" value="WH-like_DNA-bd_sf"/>
</dbReference>
<dbReference type="SUPFAM" id="SSF88946">
    <property type="entry name" value="Sigma2 domain of RNA polymerase sigma factors"/>
    <property type="match status" value="1"/>
</dbReference>
<dbReference type="EMBL" id="CP000083">
    <property type="protein sequence ID" value="AAZ27095.1"/>
    <property type="molecule type" value="Genomic_DNA"/>
</dbReference>
<organism evidence="8 9">
    <name type="scientific">Colwellia psychrerythraea (strain 34H / ATCC BAA-681)</name>
    <name type="common">Vibrio psychroerythus</name>
    <dbReference type="NCBI Taxonomy" id="167879"/>
    <lineage>
        <taxon>Bacteria</taxon>
        <taxon>Pseudomonadati</taxon>
        <taxon>Pseudomonadota</taxon>
        <taxon>Gammaproteobacteria</taxon>
        <taxon>Alteromonadales</taxon>
        <taxon>Colwelliaceae</taxon>
        <taxon>Colwellia</taxon>
    </lineage>
</organism>
<dbReference type="PANTHER" id="PTHR43133:SF8">
    <property type="entry name" value="RNA POLYMERASE SIGMA FACTOR HI_1459-RELATED"/>
    <property type="match status" value="1"/>
</dbReference>
<dbReference type="Gene3D" id="1.10.10.10">
    <property type="entry name" value="Winged helix-like DNA-binding domain superfamily/Winged helix DNA-binding domain"/>
    <property type="match status" value="1"/>
</dbReference>
<keyword evidence="5" id="KW-0804">Transcription</keyword>